<feature type="coiled-coil region" evidence="1">
    <location>
        <begin position="149"/>
        <end position="204"/>
    </location>
</feature>
<protein>
    <submittedName>
        <fullName evidence="3">Uncharacterized protein</fullName>
    </submittedName>
</protein>
<keyword evidence="1" id="KW-0175">Coiled coil</keyword>
<dbReference type="AlphaFoldDB" id="A0A0B7K6L9"/>
<dbReference type="EMBL" id="CDPU01000018">
    <property type="protein sequence ID" value="CEO50301.1"/>
    <property type="molecule type" value="Genomic_DNA"/>
</dbReference>
<accession>A0A0B7K6L9</accession>
<evidence type="ECO:0000256" key="1">
    <source>
        <dbReference type="SAM" id="Coils"/>
    </source>
</evidence>
<feature type="region of interest" description="Disordered" evidence="2">
    <location>
        <begin position="1"/>
        <end position="137"/>
    </location>
</feature>
<reference evidence="3" key="1">
    <citation type="submission" date="2015-01" db="EMBL/GenBank/DDBJ databases">
        <authorList>
            <person name="Durling Mikael"/>
        </authorList>
    </citation>
    <scope>NUCLEOTIDE SEQUENCE</scope>
</reference>
<feature type="compositionally biased region" description="Polar residues" evidence="2">
    <location>
        <begin position="24"/>
        <end position="33"/>
    </location>
</feature>
<name>A0A0B7K6L9_BIOOC</name>
<gene>
    <name evidence="3" type="ORF">BN869_000006359_1</name>
</gene>
<evidence type="ECO:0000313" key="3">
    <source>
        <dbReference type="EMBL" id="CEO50301.1"/>
    </source>
</evidence>
<feature type="compositionally biased region" description="Polar residues" evidence="2">
    <location>
        <begin position="44"/>
        <end position="55"/>
    </location>
</feature>
<sequence length="510" mass="57341">MSKETTSDSFHQMKKPTTPEAELTEQQRGMTHVSSKKREAKDNGNIQKPTTSGPRSENPDQNKDYLPLCEGETGAGSGQIESGVLGVHSQERGYADRQQLKTDSPTSDHNREGVKRVGQATEAQSSGDPRNTVPLYSGEKCTNELRHELEEMRQKDEEFRKVINKQRRKISKQDEKVCILLQEKASLESELRDIKLELKNARQDMLDNEAIVTKAHTMVVSNLASEVSSEFPDDMIKKKLEAFFQNDFLSWCSDLCVSEIEDPEKADKLIRSTGLLNDSELYNNAPGFMKFDVRSPDGAASLPLLQAALSATLCQHFLAFPYFLADLSSNTGERSRNPRSFVLEGLEAAIGKAQAGAGMDWRVKTVEAMEKSMPITKDTVKTLIRDFMEQYGFLVKMDDYEEAEDELVGFYMVFADLALQLWKKRGNIEVHFMSDLASEGFQWKSKKVDGEVTAVSKLDKELEGRPMGLLIRPLVVWKPLVEPGQQAKEVVWLKATAWLSSRIEGAKDKN</sequence>
<organism evidence="3">
    <name type="scientific">Bionectria ochroleuca</name>
    <name type="common">Gliocladium roseum</name>
    <dbReference type="NCBI Taxonomy" id="29856"/>
    <lineage>
        <taxon>Eukaryota</taxon>
        <taxon>Fungi</taxon>
        <taxon>Dikarya</taxon>
        <taxon>Ascomycota</taxon>
        <taxon>Pezizomycotina</taxon>
        <taxon>Sordariomycetes</taxon>
        <taxon>Hypocreomycetidae</taxon>
        <taxon>Hypocreales</taxon>
        <taxon>Bionectriaceae</taxon>
        <taxon>Clonostachys</taxon>
    </lineage>
</organism>
<evidence type="ECO:0000256" key="2">
    <source>
        <dbReference type="SAM" id="MobiDB-lite"/>
    </source>
</evidence>
<feature type="compositionally biased region" description="Basic and acidic residues" evidence="2">
    <location>
        <begin position="89"/>
        <end position="115"/>
    </location>
</feature>
<proteinExistence type="predicted"/>